<feature type="transmembrane region" description="Helical" evidence="2">
    <location>
        <begin position="263"/>
        <end position="283"/>
    </location>
</feature>
<protein>
    <submittedName>
        <fullName evidence="3">Uncharacterized protein</fullName>
    </submittedName>
</protein>
<keyword evidence="2" id="KW-1133">Transmembrane helix</keyword>
<keyword evidence="2" id="KW-0472">Membrane</keyword>
<feature type="region of interest" description="Disordered" evidence="1">
    <location>
        <begin position="69"/>
        <end position="108"/>
    </location>
</feature>
<evidence type="ECO:0000313" key="3">
    <source>
        <dbReference type="EMBL" id="KAJ8446482.1"/>
    </source>
</evidence>
<evidence type="ECO:0000313" key="4">
    <source>
        <dbReference type="Proteomes" id="UP001153076"/>
    </source>
</evidence>
<reference evidence="3" key="1">
    <citation type="submission" date="2022-04" db="EMBL/GenBank/DDBJ databases">
        <title>Carnegiea gigantea Genome sequencing and assembly v2.</title>
        <authorList>
            <person name="Copetti D."/>
            <person name="Sanderson M.J."/>
            <person name="Burquez A."/>
            <person name="Wojciechowski M.F."/>
        </authorList>
    </citation>
    <scope>NUCLEOTIDE SEQUENCE</scope>
    <source>
        <strain evidence="3">SGP5-SGP5p</strain>
        <tissue evidence="3">Aerial part</tissue>
    </source>
</reference>
<feature type="compositionally biased region" description="Basic and acidic residues" evidence="1">
    <location>
        <begin position="69"/>
        <end position="86"/>
    </location>
</feature>
<dbReference type="AlphaFoldDB" id="A0A9Q1KNH3"/>
<feature type="region of interest" description="Disordered" evidence="1">
    <location>
        <begin position="139"/>
        <end position="185"/>
    </location>
</feature>
<dbReference type="EMBL" id="JAKOGI010000054">
    <property type="protein sequence ID" value="KAJ8446482.1"/>
    <property type="molecule type" value="Genomic_DNA"/>
</dbReference>
<gene>
    <name evidence="3" type="ORF">Cgig2_028449</name>
</gene>
<dbReference type="Proteomes" id="UP001153076">
    <property type="component" value="Unassembled WGS sequence"/>
</dbReference>
<comment type="caution">
    <text evidence="3">The sequence shown here is derived from an EMBL/GenBank/DDBJ whole genome shotgun (WGS) entry which is preliminary data.</text>
</comment>
<accession>A0A9Q1KNH3</accession>
<keyword evidence="2" id="KW-0812">Transmembrane</keyword>
<evidence type="ECO:0000256" key="2">
    <source>
        <dbReference type="SAM" id="Phobius"/>
    </source>
</evidence>
<organism evidence="3 4">
    <name type="scientific">Carnegiea gigantea</name>
    <dbReference type="NCBI Taxonomy" id="171969"/>
    <lineage>
        <taxon>Eukaryota</taxon>
        <taxon>Viridiplantae</taxon>
        <taxon>Streptophyta</taxon>
        <taxon>Embryophyta</taxon>
        <taxon>Tracheophyta</taxon>
        <taxon>Spermatophyta</taxon>
        <taxon>Magnoliopsida</taxon>
        <taxon>eudicotyledons</taxon>
        <taxon>Gunneridae</taxon>
        <taxon>Pentapetalae</taxon>
        <taxon>Caryophyllales</taxon>
        <taxon>Cactineae</taxon>
        <taxon>Cactaceae</taxon>
        <taxon>Cactoideae</taxon>
        <taxon>Echinocereeae</taxon>
        <taxon>Carnegiea</taxon>
    </lineage>
</organism>
<name>A0A9Q1KNH3_9CARY</name>
<evidence type="ECO:0000256" key="1">
    <source>
        <dbReference type="SAM" id="MobiDB-lite"/>
    </source>
</evidence>
<keyword evidence="4" id="KW-1185">Reference proteome</keyword>
<proteinExistence type="predicted"/>
<sequence length="331" mass="36714">MIAKYASPDGSPTAQPRRVNEHVKKAVEAANSTRPLPHFNYVPTEGCEPSCRHVPASSYRHSDEVREVLCPNRDSRTPGENRDRSIKVGPQRAHRSSPGQPVKSTTASTLYTASTGAWLGSKSRSTPRGPEARRRVSDILQSVGRTESTPTVKTPKRKKNKELKSLGTRRLGPCHGHDSPAQRLHRPRCQGIHPRRPELGVLPLGLSQTALLHILDVGFKISLSAEDIWRQSRQEFQKEISAFLTSPPIAQVLLLVLEGLLFLFQLLQTALVLSCSLFRLLALKLKVANLPLRASVFSKSRIYLSRVETDGLDLPTLNDQAKAWKTPNMIS</sequence>
<feature type="compositionally biased region" description="Polar residues" evidence="1">
    <location>
        <begin position="139"/>
        <end position="152"/>
    </location>
</feature>
<feature type="region of interest" description="Disordered" evidence="1">
    <location>
        <begin position="1"/>
        <end position="21"/>
    </location>
</feature>